<dbReference type="Proteomes" id="UP001156102">
    <property type="component" value="Unassembled WGS sequence"/>
</dbReference>
<evidence type="ECO:0000313" key="2">
    <source>
        <dbReference type="EMBL" id="MCP8970011.1"/>
    </source>
</evidence>
<dbReference type="AlphaFoldDB" id="A0AA41X6U4"/>
<protein>
    <recommendedName>
        <fullName evidence="4">WxL domain-containing protein</fullName>
    </recommendedName>
</protein>
<organism evidence="2 3">
    <name type="scientific">Ectobacillus ponti</name>
    <dbReference type="NCBI Taxonomy" id="2961894"/>
    <lineage>
        <taxon>Bacteria</taxon>
        <taxon>Bacillati</taxon>
        <taxon>Bacillota</taxon>
        <taxon>Bacilli</taxon>
        <taxon>Bacillales</taxon>
        <taxon>Bacillaceae</taxon>
        <taxon>Ectobacillus</taxon>
    </lineage>
</organism>
<comment type="caution">
    <text evidence="2">The sequence shown here is derived from an EMBL/GenBank/DDBJ whole genome shotgun (WGS) entry which is preliminary data.</text>
</comment>
<feature type="chain" id="PRO_5041287636" description="WxL domain-containing protein" evidence="1">
    <location>
        <begin position="23"/>
        <end position="215"/>
    </location>
</feature>
<reference evidence="2" key="1">
    <citation type="submission" date="2022-07" db="EMBL/GenBank/DDBJ databases">
        <authorList>
            <person name="Li W.-J."/>
            <person name="Deng Q.-Q."/>
        </authorList>
    </citation>
    <scope>NUCLEOTIDE SEQUENCE</scope>
    <source>
        <strain evidence="2">SYSU M60031</strain>
    </source>
</reference>
<name>A0AA41X6U4_9BACI</name>
<evidence type="ECO:0000313" key="3">
    <source>
        <dbReference type="Proteomes" id="UP001156102"/>
    </source>
</evidence>
<keyword evidence="3" id="KW-1185">Reference proteome</keyword>
<evidence type="ECO:0000256" key="1">
    <source>
        <dbReference type="SAM" id="SignalP"/>
    </source>
</evidence>
<keyword evidence="1" id="KW-0732">Signal</keyword>
<dbReference type="RefSeq" id="WP_254759932.1">
    <property type="nucleotide sequence ID" value="NZ_JANCLT010000009.1"/>
</dbReference>
<gene>
    <name evidence="2" type="ORF">NK662_15925</name>
</gene>
<proteinExistence type="predicted"/>
<evidence type="ECO:0008006" key="4">
    <source>
        <dbReference type="Google" id="ProtNLM"/>
    </source>
</evidence>
<sequence>MKKKFLAAGIAGAFVVSGVSFAAITASPANLFTAKVTSNATIEPAETGTVAANVGNYGTASSSYTTSRTGAVKLVEGNGVDLFVVNAQQTGNAAKKDVVVTVHLDNADKLAQNYQSLFQNLKVFKQVTAPVDATGTANDVAATWTEYDNLHQDNIISLEDGSVTFVLEGGNTYSISSDNGQAISLNADASVNDALAEAPKYSATITTKAGAIARQ</sequence>
<dbReference type="EMBL" id="JANCLT010000009">
    <property type="protein sequence ID" value="MCP8970011.1"/>
    <property type="molecule type" value="Genomic_DNA"/>
</dbReference>
<feature type="signal peptide" evidence="1">
    <location>
        <begin position="1"/>
        <end position="22"/>
    </location>
</feature>
<accession>A0AA41X6U4</accession>